<keyword evidence="1" id="KW-0472">Membrane</keyword>
<sequence>MRGLKHAFDRSPAAQIALSLVLVAGIFRLAHPGEPPSLTLLRAVLLTALAAVVFLARRHAYLKALKVDAEELRVAEGQFRRGEVPASLREREVLRRLVAKRRAELAQPGALFYLFLVLAAVGPIGLMALGAWVPALTLLAVYAALTGWMVWMRRRTRDRVARMEEALGRSPDARASSHT</sequence>
<protein>
    <submittedName>
        <fullName evidence="2">Uncharacterized protein</fullName>
    </submittedName>
</protein>
<keyword evidence="1" id="KW-0812">Transmembrane</keyword>
<evidence type="ECO:0000313" key="3">
    <source>
        <dbReference type="Proteomes" id="UP000199155"/>
    </source>
</evidence>
<reference evidence="2 3" key="1">
    <citation type="submission" date="2016-10" db="EMBL/GenBank/DDBJ databases">
        <authorList>
            <person name="de Groot N.N."/>
        </authorList>
    </citation>
    <scope>NUCLEOTIDE SEQUENCE [LARGE SCALE GENOMIC DNA]</scope>
    <source>
        <strain evidence="2 3">CGMCC 4.5727</strain>
    </source>
</reference>
<feature type="transmembrane region" description="Helical" evidence="1">
    <location>
        <begin position="110"/>
        <end position="129"/>
    </location>
</feature>
<keyword evidence="3" id="KW-1185">Reference proteome</keyword>
<dbReference type="EMBL" id="FNFF01000006">
    <property type="protein sequence ID" value="SDK29700.1"/>
    <property type="molecule type" value="Genomic_DNA"/>
</dbReference>
<proteinExistence type="predicted"/>
<feature type="transmembrane region" description="Helical" evidence="1">
    <location>
        <begin position="12"/>
        <end position="31"/>
    </location>
</feature>
<evidence type="ECO:0000313" key="2">
    <source>
        <dbReference type="EMBL" id="SDK29700.1"/>
    </source>
</evidence>
<dbReference type="STRING" id="417292.SAMN05421806_106104"/>
<keyword evidence="1" id="KW-1133">Transmembrane helix</keyword>
<feature type="transmembrane region" description="Helical" evidence="1">
    <location>
        <begin position="37"/>
        <end position="56"/>
    </location>
</feature>
<organism evidence="2 3">
    <name type="scientific">Streptomyces indicus</name>
    <dbReference type="NCBI Taxonomy" id="417292"/>
    <lineage>
        <taxon>Bacteria</taxon>
        <taxon>Bacillati</taxon>
        <taxon>Actinomycetota</taxon>
        <taxon>Actinomycetes</taxon>
        <taxon>Kitasatosporales</taxon>
        <taxon>Streptomycetaceae</taxon>
        <taxon>Streptomyces</taxon>
    </lineage>
</organism>
<name>A0A1G9ASU3_9ACTN</name>
<evidence type="ECO:0000256" key="1">
    <source>
        <dbReference type="SAM" id="Phobius"/>
    </source>
</evidence>
<accession>A0A1G9ASU3</accession>
<dbReference type="AlphaFoldDB" id="A0A1G9ASU3"/>
<dbReference type="RefSeq" id="WP_093611128.1">
    <property type="nucleotide sequence ID" value="NZ_FNFF01000006.1"/>
</dbReference>
<feature type="transmembrane region" description="Helical" evidence="1">
    <location>
        <begin position="135"/>
        <end position="152"/>
    </location>
</feature>
<gene>
    <name evidence="2" type="ORF">SAMN05421806_106104</name>
</gene>
<dbReference type="Proteomes" id="UP000199155">
    <property type="component" value="Unassembled WGS sequence"/>
</dbReference>